<dbReference type="AlphaFoldDB" id="A0AAN7P2J0"/>
<accession>A0AAN7P2J0</accession>
<evidence type="ECO:0000313" key="1">
    <source>
        <dbReference type="EMBL" id="KAK4875679.1"/>
    </source>
</evidence>
<proteinExistence type="predicted"/>
<reference evidence="2" key="1">
    <citation type="submission" date="2023-01" db="EMBL/GenBank/DDBJ databases">
        <title>Key to firefly adult light organ development and bioluminescence: homeobox transcription factors regulate luciferase expression and transportation to peroxisome.</title>
        <authorList>
            <person name="Fu X."/>
        </authorList>
    </citation>
    <scope>NUCLEOTIDE SEQUENCE [LARGE SCALE GENOMIC DNA]</scope>
</reference>
<organism evidence="1 2">
    <name type="scientific">Aquatica leii</name>
    <dbReference type="NCBI Taxonomy" id="1421715"/>
    <lineage>
        <taxon>Eukaryota</taxon>
        <taxon>Metazoa</taxon>
        <taxon>Ecdysozoa</taxon>
        <taxon>Arthropoda</taxon>
        <taxon>Hexapoda</taxon>
        <taxon>Insecta</taxon>
        <taxon>Pterygota</taxon>
        <taxon>Neoptera</taxon>
        <taxon>Endopterygota</taxon>
        <taxon>Coleoptera</taxon>
        <taxon>Polyphaga</taxon>
        <taxon>Elateriformia</taxon>
        <taxon>Elateroidea</taxon>
        <taxon>Lampyridae</taxon>
        <taxon>Luciolinae</taxon>
        <taxon>Aquatica</taxon>
    </lineage>
</organism>
<protein>
    <submittedName>
        <fullName evidence="1">Uncharacterized protein</fullName>
    </submittedName>
</protein>
<evidence type="ECO:0000313" key="2">
    <source>
        <dbReference type="Proteomes" id="UP001353858"/>
    </source>
</evidence>
<comment type="caution">
    <text evidence="1">The sequence shown here is derived from an EMBL/GenBank/DDBJ whole genome shotgun (WGS) entry which is preliminary data.</text>
</comment>
<keyword evidence="2" id="KW-1185">Reference proteome</keyword>
<name>A0AAN7P2J0_9COLE</name>
<dbReference type="EMBL" id="JARPUR010000005">
    <property type="protein sequence ID" value="KAK4875679.1"/>
    <property type="molecule type" value="Genomic_DNA"/>
</dbReference>
<sequence>MVFRIVQSIDIGDDSDEKEIYSLSKKNVEKFQKVLQLKWNWAGHIARMQGDRWTKRLLEWRPRTDKRSRGRPPTRWSDDIKRVRTNWIQAAQDRLEWRTIGEAYVQQWTRRAE</sequence>
<dbReference type="Proteomes" id="UP001353858">
    <property type="component" value="Unassembled WGS sequence"/>
</dbReference>
<gene>
    <name evidence="1" type="ORF">RN001_012101</name>
</gene>